<accession>A0A8S5NF99</accession>
<evidence type="ECO:0000256" key="1">
    <source>
        <dbReference type="SAM" id="Phobius"/>
    </source>
</evidence>
<keyword evidence="1" id="KW-0812">Transmembrane</keyword>
<keyword evidence="1" id="KW-0472">Membrane</keyword>
<reference evidence="2" key="1">
    <citation type="journal article" date="2021" name="Proc. Natl. Acad. Sci. U.S.A.">
        <title>A Catalog of Tens of Thousands of Viruses from Human Metagenomes Reveals Hidden Associations with Chronic Diseases.</title>
        <authorList>
            <person name="Tisza M.J."/>
            <person name="Buck C.B."/>
        </authorList>
    </citation>
    <scope>NUCLEOTIDE SEQUENCE</scope>
    <source>
        <strain evidence="2">CtPZa1</strain>
    </source>
</reference>
<evidence type="ECO:0000313" key="2">
    <source>
        <dbReference type="EMBL" id="DAD92771.1"/>
    </source>
</evidence>
<sequence length="144" mass="16972">MLYKINVSLKMYLRRKFSKIIGSKFYVKFFDKQTESRILNKFLKNVASGKYTENKNIRYAYLDNDDHLNAIFLAIEKGYVSNIEILEREEEIFPELEAVYPTVTVSGENFLRNQSFFNRHPFFEKVLIAVISSIVTLLIGYFSK</sequence>
<feature type="transmembrane region" description="Helical" evidence="1">
    <location>
        <begin position="122"/>
        <end position="142"/>
    </location>
</feature>
<keyword evidence="1" id="KW-1133">Transmembrane helix</keyword>
<proteinExistence type="predicted"/>
<dbReference type="EMBL" id="BK015143">
    <property type="protein sequence ID" value="DAD92771.1"/>
    <property type="molecule type" value="Genomic_DNA"/>
</dbReference>
<name>A0A8S5NF99_9CAUD</name>
<organism evidence="2">
    <name type="scientific">Siphoviridae sp. ctPZa1</name>
    <dbReference type="NCBI Taxonomy" id="2826323"/>
    <lineage>
        <taxon>Viruses</taxon>
        <taxon>Duplodnaviria</taxon>
        <taxon>Heunggongvirae</taxon>
        <taxon>Uroviricota</taxon>
        <taxon>Caudoviricetes</taxon>
    </lineage>
</organism>
<protein>
    <submittedName>
        <fullName evidence="2">AGA PTS system mannose/fructose/sorbose family IID component</fullName>
    </submittedName>
</protein>